<sequence length="295" mass="33600">MQREYTRTRVFMSLSVDELLANNDFHEIVREQSRALLRVNDETPRLAAVFGTQQRWLLGHLAMAQYFTEVARGNTEPVIFMARYLEQVKTLGISSVNTADAFVKEMLVYGIAQQSQHSDRRNRPFVPAPQTIAATRRWVTIHLASLDRLDGGRRLDLLEADDTILPRLHPQIARRAMSSPPLRSPPQTWSLFTWLNNGGIVMDWLMVGIDPVDATIEHVPTQVRSVPELAETFRLSRTHLTRKLREAEAIGSVGWEGSRGRSTMWISRDFLNEYHATQAVKLAIIDSACEAIELR</sequence>
<comment type="caution">
    <text evidence="1">The sequence shown here is derived from an EMBL/GenBank/DDBJ whole genome shotgun (WGS) entry which is preliminary data.</text>
</comment>
<dbReference type="RefSeq" id="WP_307377343.1">
    <property type="nucleotide sequence ID" value="NZ_JAUSUW010000021.1"/>
</dbReference>
<dbReference type="EMBL" id="JAUSUW010000021">
    <property type="protein sequence ID" value="MDQ0423442.1"/>
    <property type="molecule type" value="Genomic_DNA"/>
</dbReference>
<accession>A0ABU0GFS4</accession>
<evidence type="ECO:0000313" key="1">
    <source>
        <dbReference type="EMBL" id="MDQ0423442.1"/>
    </source>
</evidence>
<proteinExistence type="predicted"/>
<protein>
    <recommendedName>
        <fullName evidence="3">MarR family transcriptional regulator</fullName>
    </recommendedName>
</protein>
<evidence type="ECO:0008006" key="3">
    <source>
        <dbReference type="Google" id="ProtNLM"/>
    </source>
</evidence>
<name>A0ABU0GFS4_9HYPH</name>
<reference evidence="1 2" key="1">
    <citation type="submission" date="2023-07" db="EMBL/GenBank/DDBJ databases">
        <title>Genomic Encyclopedia of Type Strains, Phase IV (KMG-IV): sequencing the most valuable type-strain genomes for metagenomic binning, comparative biology and taxonomic classification.</title>
        <authorList>
            <person name="Goeker M."/>
        </authorList>
    </citation>
    <scope>NUCLEOTIDE SEQUENCE [LARGE SCALE GENOMIC DNA]</scope>
    <source>
        <strain evidence="1 2">DSM 1111</strain>
    </source>
</reference>
<keyword evidence="2" id="KW-1185">Reference proteome</keyword>
<evidence type="ECO:0000313" key="2">
    <source>
        <dbReference type="Proteomes" id="UP001238496"/>
    </source>
</evidence>
<organism evidence="1 2">
    <name type="scientific">Peteryoungia aggregata LMG 23059</name>
    <dbReference type="NCBI Taxonomy" id="1368425"/>
    <lineage>
        <taxon>Bacteria</taxon>
        <taxon>Pseudomonadati</taxon>
        <taxon>Pseudomonadota</taxon>
        <taxon>Alphaproteobacteria</taxon>
        <taxon>Hyphomicrobiales</taxon>
        <taxon>Rhizobiaceae</taxon>
        <taxon>Peteryoungia</taxon>
    </lineage>
</organism>
<dbReference type="Proteomes" id="UP001238496">
    <property type="component" value="Unassembled WGS sequence"/>
</dbReference>
<gene>
    <name evidence="1" type="ORF">J2045_004494</name>
</gene>